<dbReference type="Pfam" id="PF02949">
    <property type="entry name" value="7tm_6"/>
    <property type="match status" value="1"/>
</dbReference>
<dbReference type="InterPro" id="IPR004117">
    <property type="entry name" value="7tm6_olfct_rcpt"/>
</dbReference>
<feature type="transmembrane region" description="Helical" evidence="10">
    <location>
        <begin position="74"/>
        <end position="95"/>
    </location>
</feature>
<evidence type="ECO:0000313" key="11">
    <source>
        <dbReference type="EMBL" id="RZC34294.1"/>
    </source>
</evidence>
<sequence length="271" mass="30959">VVETVKMEKFDWKTTIKMNIFSLRIIGLWPKGDGVYKLDFYSLYAAISVIFFIDCLGILQITSLFFAYSDFEDLTEMAVISMSELLTVIKVCIFIKNMGLLKSLMATLDSDMFQPKNIDQILMVAPALNLWKTIYNVFFAAGGIATSLLVILPLLDGSKNFQLPLTIWYPHDINSSPLYEIMYFHQVISLFFILTAIYNIDMLISALMMYIGAQCDILCNNLRNFSTDGGEDFNKILIHLIKHHRSILRFFALLGVILLCCEASPFQNEKF</sequence>
<accession>A0A482VNJ8</accession>
<gene>
    <name evidence="11" type="ORF">BDFB_010870</name>
</gene>
<dbReference type="PANTHER" id="PTHR21137">
    <property type="entry name" value="ODORANT RECEPTOR"/>
    <property type="match status" value="1"/>
</dbReference>
<protein>
    <submittedName>
        <fullName evidence="11">7tm 6 domain containing protein</fullName>
    </submittedName>
</protein>
<keyword evidence="5" id="KW-0552">Olfaction</keyword>
<keyword evidence="3" id="KW-0716">Sensory transduction</keyword>
<keyword evidence="7 10" id="KW-0472">Membrane</keyword>
<organism evidence="11 12">
    <name type="scientific">Asbolus verrucosus</name>
    <name type="common">Desert ironclad beetle</name>
    <dbReference type="NCBI Taxonomy" id="1661398"/>
    <lineage>
        <taxon>Eukaryota</taxon>
        <taxon>Metazoa</taxon>
        <taxon>Ecdysozoa</taxon>
        <taxon>Arthropoda</taxon>
        <taxon>Hexapoda</taxon>
        <taxon>Insecta</taxon>
        <taxon>Pterygota</taxon>
        <taxon>Neoptera</taxon>
        <taxon>Endopterygota</taxon>
        <taxon>Coleoptera</taxon>
        <taxon>Polyphaga</taxon>
        <taxon>Cucujiformia</taxon>
        <taxon>Tenebrionidae</taxon>
        <taxon>Pimeliinae</taxon>
        <taxon>Asbolus</taxon>
    </lineage>
</organism>
<dbReference type="PANTHER" id="PTHR21137:SF35">
    <property type="entry name" value="ODORANT RECEPTOR 19A-RELATED"/>
    <property type="match status" value="1"/>
</dbReference>
<evidence type="ECO:0000256" key="10">
    <source>
        <dbReference type="SAM" id="Phobius"/>
    </source>
</evidence>
<feature type="transmembrane region" description="Helical" evidence="10">
    <location>
        <begin position="247"/>
        <end position="266"/>
    </location>
</feature>
<dbReference type="EMBL" id="QDEB01081301">
    <property type="protein sequence ID" value="RZC34294.1"/>
    <property type="molecule type" value="Genomic_DNA"/>
</dbReference>
<dbReference type="GO" id="GO:0005549">
    <property type="term" value="F:odorant binding"/>
    <property type="evidence" value="ECO:0007669"/>
    <property type="project" value="InterPro"/>
</dbReference>
<feature type="transmembrane region" description="Helical" evidence="10">
    <location>
        <begin position="181"/>
        <end position="200"/>
    </location>
</feature>
<name>A0A482VNJ8_ASBVE</name>
<evidence type="ECO:0000256" key="4">
    <source>
        <dbReference type="ARBA" id="ARBA00022692"/>
    </source>
</evidence>
<reference evidence="11 12" key="1">
    <citation type="submission" date="2017-03" db="EMBL/GenBank/DDBJ databases">
        <title>Genome of the blue death feigning beetle - Asbolus verrucosus.</title>
        <authorList>
            <person name="Rider S.D."/>
        </authorList>
    </citation>
    <scope>NUCLEOTIDE SEQUENCE [LARGE SCALE GENOMIC DNA]</scope>
    <source>
        <strain evidence="11">Butters</strain>
        <tissue evidence="11">Head and leg muscle</tissue>
    </source>
</reference>
<dbReference type="OrthoDB" id="6773419at2759"/>
<feature type="non-terminal residue" evidence="11">
    <location>
        <position position="1"/>
    </location>
</feature>
<evidence type="ECO:0000256" key="3">
    <source>
        <dbReference type="ARBA" id="ARBA00022606"/>
    </source>
</evidence>
<feature type="non-terminal residue" evidence="11">
    <location>
        <position position="271"/>
    </location>
</feature>
<evidence type="ECO:0000256" key="5">
    <source>
        <dbReference type="ARBA" id="ARBA00022725"/>
    </source>
</evidence>
<evidence type="ECO:0000256" key="7">
    <source>
        <dbReference type="ARBA" id="ARBA00023136"/>
    </source>
</evidence>
<proteinExistence type="predicted"/>
<dbReference type="GO" id="GO:0007165">
    <property type="term" value="P:signal transduction"/>
    <property type="evidence" value="ECO:0007669"/>
    <property type="project" value="UniProtKB-KW"/>
</dbReference>
<evidence type="ECO:0000256" key="6">
    <source>
        <dbReference type="ARBA" id="ARBA00022989"/>
    </source>
</evidence>
<keyword evidence="4 10" id="KW-0812">Transmembrane</keyword>
<evidence type="ECO:0000256" key="8">
    <source>
        <dbReference type="ARBA" id="ARBA00023170"/>
    </source>
</evidence>
<keyword evidence="9" id="KW-0807">Transducer</keyword>
<keyword evidence="2" id="KW-1003">Cell membrane</keyword>
<dbReference type="AlphaFoldDB" id="A0A482VNJ8"/>
<evidence type="ECO:0000256" key="9">
    <source>
        <dbReference type="ARBA" id="ARBA00023224"/>
    </source>
</evidence>
<keyword evidence="12" id="KW-1185">Reference proteome</keyword>
<keyword evidence="8" id="KW-0675">Receptor</keyword>
<dbReference type="GO" id="GO:0005886">
    <property type="term" value="C:plasma membrane"/>
    <property type="evidence" value="ECO:0007669"/>
    <property type="project" value="UniProtKB-SubCell"/>
</dbReference>
<evidence type="ECO:0000256" key="2">
    <source>
        <dbReference type="ARBA" id="ARBA00022475"/>
    </source>
</evidence>
<dbReference type="Proteomes" id="UP000292052">
    <property type="component" value="Unassembled WGS sequence"/>
</dbReference>
<dbReference type="GO" id="GO:0004984">
    <property type="term" value="F:olfactory receptor activity"/>
    <property type="evidence" value="ECO:0007669"/>
    <property type="project" value="InterPro"/>
</dbReference>
<evidence type="ECO:0000313" key="12">
    <source>
        <dbReference type="Proteomes" id="UP000292052"/>
    </source>
</evidence>
<comment type="caution">
    <text evidence="11">The sequence shown here is derived from an EMBL/GenBank/DDBJ whole genome shotgun (WGS) entry which is preliminary data.</text>
</comment>
<keyword evidence="6 10" id="KW-1133">Transmembrane helix</keyword>
<comment type="subcellular location">
    <subcellularLocation>
        <location evidence="1">Cell membrane</location>
        <topology evidence="1">Multi-pass membrane protein</topology>
    </subcellularLocation>
</comment>
<feature type="transmembrane region" description="Helical" evidence="10">
    <location>
        <begin position="41"/>
        <end position="68"/>
    </location>
</feature>
<feature type="transmembrane region" description="Helical" evidence="10">
    <location>
        <begin position="133"/>
        <end position="155"/>
    </location>
</feature>
<evidence type="ECO:0000256" key="1">
    <source>
        <dbReference type="ARBA" id="ARBA00004651"/>
    </source>
</evidence>